<dbReference type="InterPro" id="IPR001645">
    <property type="entry name" value="Folylpolyglutamate_synth"/>
</dbReference>
<dbReference type="Gene3D" id="3.40.1190.10">
    <property type="entry name" value="Mur-like, catalytic domain"/>
    <property type="match status" value="1"/>
</dbReference>
<dbReference type="PIRSF" id="PIRSF001563">
    <property type="entry name" value="Folylpolyglu_synth"/>
    <property type="match status" value="1"/>
</dbReference>
<dbReference type="SUPFAM" id="SSF53244">
    <property type="entry name" value="MurD-like peptide ligases, peptide-binding domain"/>
    <property type="match status" value="1"/>
</dbReference>
<name>A0ABS5B4J3_9STRE</name>
<dbReference type="InterPro" id="IPR018109">
    <property type="entry name" value="Folylpolyglutamate_synth_CS"/>
</dbReference>
<dbReference type="InterPro" id="IPR013221">
    <property type="entry name" value="Mur_ligase_cen"/>
</dbReference>
<dbReference type="Pfam" id="PF02875">
    <property type="entry name" value="Mur_ligase_C"/>
    <property type="match status" value="1"/>
</dbReference>
<dbReference type="EMBL" id="PRDG01000003">
    <property type="protein sequence ID" value="MBP2623601.1"/>
    <property type="molecule type" value="Genomic_DNA"/>
</dbReference>
<keyword evidence="4" id="KW-0479">Metal-binding</keyword>
<dbReference type="PANTHER" id="PTHR11136">
    <property type="entry name" value="FOLYLPOLYGLUTAMATE SYNTHASE-RELATED"/>
    <property type="match status" value="1"/>
</dbReference>
<dbReference type="SUPFAM" id="SSF53623">
    <property type="entry name" value="MurD-like peptide ligases, catalytic domain"/>
    <property type="match status" value="1"/>
</dbReference>
<keyword evidence="3 10" id="KW-0436">Ligase</keyword>
<reference evidence="13 14" key="1">
    <citation type="submission" date="2018-02" db="EMBL/GenBank/DDBJ databases">
        <title>Draft genome sequence of Streptococcus oricebi CCUG 70868T type strain.</title>
        <authorList>
            <person name="Mendez V."/>
            <person name="Salva-Serra F."/>
            <person name="Jaen-Luchoro D."/>
            <person name="Gonzales-Siles L."/>
            <person name="Karlsson R."/>
            <person name="Engstrom-Jakobsson H."/>
            <person name="Busquets A."/>
            <person name="Gomila M."/>
            <person name="Pineiro-Iglesias B."/>
            <person name="Bennasar-Figueras A."/>
            <person name="Seeger M."/>
            <person name="Moore E."/>
        </authorList>
    </citation>
    <scope>NUCLEOTIDE SEQUENCE [LARGE SCALE GENOMIC DNA]</scope>
    <source>
        <strain evidence="13 14">CCUG 70868</strain>
    </source>
</reference>
<evidence type="ECO:0000256" key="6">
    <source>
        <dbReference type="ARBA" id="ARBA00022840"/>
    </source>
</evidence>
<dbReference type="Proteomes" id="UP001519296">
    <property type="component" value="Unassembled WGS sequence"/>
</dbReference>
<dbReference type="InterPro" id="IPR036615">
    <property type="entry name" value="Mur_ligase_C_dom_sf"/>
</dbReference>
<keyword evidence="6 10" id="KW-0067">ATP-binding</keyword>
<dbReference type="Pfam" id="PF08245">
    <property type="entry name" value="Mur_ligase_M"/>
    <property type="match status" value="1"/>
</dbReference>
<comment type="catalytic activity">
    <reaction evidence="9">
        <text>(6S)-5,6,7,8-tetrahydrofolyl-(gamma-L-Glu)(n) + L-glutamate + ATP = (6S)-5,6,7,8-tetrahydrofolyl-(gamma-L-Glu)(n+1) + ADP + phosphate + H(+)</text>
        <dbReference type="Rhea" id="RHEA:10580"/>
        <dbReference type="Rhea" id="RHEA-COMP:14738"/>
        <dbReference type="Rhea" id="RHEA-COMP:14740"/>
        <dbReference type="ChEBI" id="CHEBI:15378"/>
        <dbReference type="ChEBI" id="CHEBI:29985"/>
        <dbReference type="ChEBI" id="CHEBI:30616"/>
        <dbReference type="ChEBI" id="CHEBI:43474"/>
        <dbReference type="ChEBI" id="CHEBI:141005"/>
        <dbReference type="ChEBI" id="CHEBI:456216"/>
        <dbReference type="EC" id="6.3.2.17"/>
    </reaction>
</comment>
<feature type="domain" description="Mur ligase C-terminal" evidence="11">
    <location>
        <begin position="303"/>
        <end position="420"/>
    </location>
</feature>
<dbReference type="InterPro" id="IPR036565">
    <property type="entry name" value="Mur-like_cat_sf"/>
</dbReference>
<dbReference type="NCBIfam" id="TIGR01499">
    <property type="entry name" value="folC"/>
    <property type="match status" value="1"/>
</dbReference>
<evidence type="ECO:0000256" key="8">
    <source>
        <dbReference type="ARBA" id="ARBA00030592"/>
    </source>
</evidence>
<evidence type="ECO:0000256" key="4">
    <source>
        <dbReference type="ARBA" id="ARBA00022723"/>
    </source>
</evidence>
<evidence type="ECO:0000313" key="13">
    <source>
        <dbReference type="EMBL" id="MBP2623601.1"/>
    </source>
</evidence>
<evidence type="ECO:0000256" key="5">
    <source>
        <dbReference type="ARBA" id="ARBA00022741"/>
    </source>
</evidence>
<keyword evidence="14" id="KW-1185">Reference proteome</keyword>
<dbReference type="InterPro" id="IPR004101">
    <property type="entry name" value="Mur_ligase_C"/>
</dbReference>
<keyword evidence="7" id="KW-0460">Magnesium</keyword>
<dbReference type="EC" id="6.3.2.17" evidence="2"/>
<keyword evidence="5 10" id="KW-0547">Nucleotide-binding</keyword>
<dbReference type="Gene3D" id="3.90.190.20">
    <property type="entry name" value="Mur ligase, C-terminal domain"/>
    <property type="match status" value="1"/>
</dbReference>
<feature type="domain" description="Mur ligase central" evidence="12">
    <location>
        <begin position="47"/>
        <end position="274"/>
    </location>
</feature>
<comment type="caution">
    <text evidence="13">The sequence shown here is derived from an EMBL/GenBank/DDBJ whole genome shotgun (WGS) entry which is preliminary data.</text>
</comment>
<evidence type="ECO:0000256" key="3">
    <source>
        <dbReference type="ARBA" id="ARBA00022598"/>
    </source>
</evidence>
<protein>
    <recommendedName>
        <fullName evidence="2">tetrahydrofolate synthase</fullName>
        <ecNumber evidence="2">6.3.2.17</ecNumber>
    </recommendedName>
    <alternativeName>
        <fullName evidence="8">Tetrahydrofolylpolyglutamate synthase</fullName>
    </alternativeName>
</protein>
<gene>
    <name evidence="13" type="ORF">C4K46_06555</name>
</gene>
<accession>A0ABS5B4J3</accession>
<comment type="similarity">
    <text evidence="1 10">Belongs to the folylpolyglutamate synthase family.</text>
</comment>
<evidence type="ECO:0000259" key="12">
    <source>
        <dbReference type="Pfam" id="PF08245"/>
    </source>
</evidence>
<proteinExistence type="inferred from homology"/>
<evidence type="ECO:0000313" key="14">
    <source>
        <dbReference type="Proteomes" id="UP001519296"/>
    </source>
</evidence>
<evidence type="ECO:0000256" key="10">
    <source>
        <dbReference type="PIRNR" id="PIRNR001563"/>
    </source>
</evidence>
<evidence type="ECO:0000259" key="11">
    <source>
        <dbReference type="Pfam" id="PF02875"/>
    </source>
</evidence>
<evidence type="ECO:0000256" key="1">
    <source>
        <dbReference type="ARBA" id="ARBA00008276"/>
    </source>
</evidence>
<dbReference type="RefSeq" id="WP_209628097.1">
    <property type="nucleotide sequence ID" value="NZ_PRDG01000003.1"/>
</dbReference>
<organism evidence="13 14">
    <name type="scientific">Streptococcus oricebi</name>
    <dbReference type="NCBI Taxonomy" id="1547447"/>
    <lineage>
        <taxon>Bacteria</taxon>
        <taxon>Bacillati</taxon>
        <taxon>Bacillota</taxon>
        <taxon>Bacilli</taxon>
        <taxon>Lactobacillales</taxon>
        <taxon>Streptococcaceae</taxon>
        <taxon>Streptococcus</taxon>
    </lineage>
</organism>
<evidence type="ECO:0000256" key="2">
    <source>
        <dbReference type="ARBA" id="ARBA00013025"/>
    </source>
</evidence>
<evidence type="ECO:0000256" key="7">
    <source>
        <dbReference type="ARBA" id="ARBA00022842"/>
    </source>
</evidence>
<dbReference type="PANTHER" id="PTHR11136:SF0">
    <property type="entry name" value="DIHYDROFOLATE SYNTHETASE-RELATED"/>
    <property type="match status" value="1"/>
</dbReference>
<dbReference type="PROSITE" id="PS01011">
    <property type="entry name" value="FOLYLPOLYGLU_SYNT_1"/>
    <property type="match status" value="1"/>
</dbReference>
<sequence length="438" mass="48591">MKQEEKPNLDWLLAYRTKEPHFGLERMERLLALRGNPHLALSVIHLAGTNGKGSTLAYLRQLLQLRGLTVGTFTSPYLTSYNEQIAINGQAIGQQELEQLLATYRDLFTDETLAKELAGTSEFEIITALAYDYLAQKGVDVALIEVGMGGLLDSTNVCQPDLTAITTIGLDHTALLGSSLEAIAKQKAGIIKPGVPVFTGKISEPALASIKQEAREKKAPHFSYQKDYKVEWQASLAKGEQFLFQLGEEHGQIYQTPLAGRHQADNAGLALALAQAYCQIKQLTPLSPQEINQALEATVWPARMEKISEEPLIILDGAHNPPALDSLITSLEETYPKLDKQILFTCIQTKDLRAMLAQLKQVTKSQLILTSFEDPRAISARDMQALAQEEGHSYQAWPEFLADYFGREPAKKDLLVITGSLYFLAQVRPHLLKQLKQK</sequence>
<evidence type="ECO:0000256" key="9">
    <source>
        <dbReference type="ARBA" id="ARBA00047493"/>
    </source>
</evidence>